<feature type="compositionally biased region" description="Low complexity" evidence="3">
    <location>
        <begin position="149"/>
        <end position="179"/>
    </location>
</feature>
<dbReference type="InterPro" id="IPR036388">
    <property type="entry name" value="WH-like_DNA-bd_sf"/>
</dbReference>
<dbReference type="Proteomes" id="UP000366945">
    <property type="component" value="Unassembled WGS sequence"/>
</dbReference>
<feature type="domain" description="OmpR/PhoB-type" evidence="5">
    <location>
        <begin position="1"/>
        <end position="105"/>
    </location>
</feature>
<dbReference type="GO" id="GO:0006355">
    <property type="term" value="P:regulation of DNA-templated transcription"/>
    <property type="evidence" value="ECO:0007669"/>
    <property type="project" value="InterPro"/>
</dbReference>
<evidence type="ECO:0000259" key="5">
    <source>
        <dbReference type="PROSITE" id="PS51755"/>
    </source>
</evidence>
<keyword evidence="1 2" id="KW-0238">DNA-binding</keyword>
<feature type="region of interest" description="Disordered" evidence="3">
    <location>
        <begin position="117"/>
        <end position="179"/>
    </location>
</feature>
<keyword evidence="4" id="KW-0472">Membrane</keyword>
<reference evidence="6 7" key="1">
    <citation type="submission" date="2019-08" db="EMBL/GenBank/DDBJ databases">
        <authorList>
            <person name="Peeters C."/>
        </authorList>
    </citation>
    <scope>NUCLEOTIDE SEQUENCE [LARGE SCALE GENOMIC DNA]</scope>
    <source>
        <strain evidence="6 7">LMG 31114</strain>
    </source>
</reference>
<dbReference type="Gene3D" id="1.10.10.10">
    <property type="entry name" value="Winged helix-like DNA-binding domain superfamily/Winged helix DNA-binding domain"/>
    <property type="match status" value="1"/>
</dbReference>
<gene>
    <name evidence="6" type="ORF">PPN31114_04405</name>
</gene>
<dbReference type="PROSITE" id="PS51755">
    <property type="entry name" value="OMPR_PHOB"/>
    <property type="match status" value="1"/>
</dbReference>
<dbReference type="SMART" id="SM00862">
    <property type="entry name" value="Trans_reg_C"/>
    <property type="match status" value="1"/>
</dbReference>
<dbReference type="RefSeq" id="WP_150681588.1">
    <property type="nucleotide sequence ID" value="NZ_CABPSK010000004.1"/>
</dbReference>
<keyword evidence="7" id="KW-1185">Reference proteome</keyword>
<dbReference type="Pfam" id="PF00486">
    <property type="entry name" value="Trans_reg_C"/>
    <property type="match status" value="1"/>
</dbReference>
<evidence type="ECO:0000256" key="2">
    <source>
        <dbReference type="PROSITE-ProRule" id="PRU01091"/>
    </source>
</evidence>
<evidence type="ECO:0000256" key="3">
    <source>
        <dbReference type="SAM" id="MobiDB-lite"/>
    </source>
</evidence>
<protein>
    <recommendedName>
        <fullName evidence="5">OmpR/PhoB-type domain-containing protein</fullName>
    </recommendedName>
</protein>
<feature type="DNA-binding region" description="OmpR/PhoB-type" evidence="2">
    <location>
        <begin position="1"/>
        <end position="105"/>
    </location>
</feature>
<evidence type="ECO:0000313" key="7">
    <source>
        <dbReference type="Proteomes" id="UP000366945"/>
    </source>
</evidence>
<evidence type="ECO:0000256" key="1">
    <source>
        <dbReference type="ARBA" id="ARBA00023125"/>
    </source>
</evidence>
<accession>A0A5E4YAC5</accession>
<proteinExistence type="predicted"/>
<organism evidence="6 7">
    <name type="scientific">Pandoraea pneumonica</name>
    <dbReference type="NCBI Taxonomy" id="2508299"/>
    <lineage>
        <taxon>Bacteria</taxon>
        <taxon>Pseudomonadati</taxon>
        <taxon>Pseudomonadota</taxon>
        <taxon>Betaproteobacteria</taxon>
        <taxon>Burkholderiales</taxon>
        <taxon>Burkholderiaceae</taxon>
        <taxon>Pandoraea</taxon>
    </lineage>
</organism>
<keyword evidence="4" id="KW-1133">Transmembrane helix</keyword>
<name>A0A5E4YAC5_9BURK</name>
<sequence>MVKFLIGDVVGFDTDTFMLVARDDASLSVPLGATAGRCLQVLLNADGEIVTKRSLLAQGWEQYGAVVTENNLSQSIMRIRKGLQELGADPASLITLPRIGYRLIGVTRVTPFVDAITGAPSSTENRQNPATFERENTQNESPPREISTPDVDSISAAASDDNTDNPDNPNGSEAPVVPAAQDVAVTPPERTGGLRLGFATGIWLGVAALSAALAGWVLPDLRGDLRTSAPEARWVAIDPAADNRVFVSPSFQQNTAFVQGRLARLAATPPTSIADASERYVYINGAGSLNVSSYFLCSEPIGRATADCLSYLLIDHAKP</sequence>
<dbReference type="GO" id="GO:0003677">
    <property type="term" value="F:DNA binding"/>
    <property type="evidence" value="ECO:0007669"/>
    <property type="project" value="UniProtKB-UniRule"/>
</dbReference>
<dbReference type="AlphaFoldDB" id="A0A5E4YAC5"/>
<dbReference type="SUPFAM" id="SSF46894">
    <property type="entry name" value="C-terminal effector domain of the bipartite response regulators"/>
    <property type="match status" value="1"/>
</dbReference>
<dbReference type="InterPro" id="IPR016032">
    <property type="entry name" value="Sig_transdc_resp-reg_C-effctor"/>
</dbReference>
<feature type="compositionally biased region" description="Polar residues" evidence="3">
    <location>
        <begin position="119"/>
        <end position="130"/>
    </location>
</feature>
<keyword evidence="4" id="KW-0812">Transmembrane</keyword>
<evidence type="ECO:0000313" key="6">
    <source>
        <dbReference type="EMBL" id="VVE45791.1"/>
    </source>
</evidence>
<feature type="transmembrane region" description="Helical" evidence="4">
    <location>
        <begin position="196"/>
        <end position="218"/>
    </location>
</feature>
<dbReference type="EMBL" id="CABPSK010000004">
    <property type="protein sequence ID" value="VVE45791.1"/>
    <property type="molecule type" value="Genomic_DNA"/>
</dbReference>
<dbReference type="GO" id="GO:0000160">
    <property type="term" value="P:phosphorelay signal transduction system"/>
    <property type="evidence" value="ECO:0007669"/>
    <property type="project" value="InterPro"/>
</dbReference>
<dbReference type="InterPro" id="IPR001867">
    <property type="entry name" value="OmpR/PhoB-type_DNA-bd"/>
</dbReference>
<dbReference type="GeneID" id="300406389"/>
<evidence type="ECO:0000256" key="4">
    <source>
        <dbReference type="SAM" id="Phobius"/>
    </source>
</evidence>
<dbReference type="OrthoDB" id="1971692at2"/>